<evidence type="ECO:0000313" key="7">
    <source>
        <dbReference type="EMBL" id="KIK27121.1"/>
    </source>
</evidence>
<feature type="compositionally biased region" description="Basic residues" evidence="4">
    <location>
        <begin position="358"/>
        <end position="368"/>
    </location>
</feature>
<protein>
    <recommendedName>
        <fullName evidence="9">SURF6-domain-containing protein</fullName>
    </recommendedName>
</protein>
<gene>
    <name evidence="7" type="ORF">PISMIDRAFT_44120</name>
</gene>
<dbReference type="Pfam" id="PF15459">
    <property type="entry name" value="RRP14"/>
    <property type="match status" value="1"/>
</dbReference>
<dbReference type="HOGENOM" id="CLU_029148_1_0_1"/>
<comment type="subcellular location">
    <subcellularLocation>
        <location evidence="1">Nucleus</location>
    </subcellularLocation>
</comment>
<evidence type="ECO:0000313" key="8">
    <source>
        <dbReference type="Proteomes" id="UP000054018"/>
    </source>
</evidence>
<dbReference type="InterPro" id="IPR029188">
    <property type="entry name" value="Rrp14_N"/>
</dbReference>
<feature type="non-terminal residue" evidence="7">
    <location>
        <position position="384"/>
    </location>
</feature>
<feature type="domain" description="Ribosomal RNA-processing protein 14 N-terminal" evidence="6">
    <location>
        <begin position="11"/>
        <end position="76"/>
    </location>
</feature>
<feature type="domain" description="Ribosomal RNA-processing protein 14/surfeit locus protein 6 C-terminal" evidence="5">
    <location>
        <begin position="162"/>
        <end position="362"/>
    </location>
</feature>
<dbReference type="InterPro" id="IPR029190">
    <property type="entry name" value="Rrp14/SURF6_C"/>
</dbReference>
<evidence type="ECO:0000256" key="3">
    <source>
        <dbReference type="ARBA" id="ARBA00023242"/>
    </source>
</evidence>
<name>A0A0C9ZCW4_9AGAM</name>
<feature type="compositionally biased region" description="Basic and acidic residues" evidence="4">
    <location>
        <begin position="268"/>
        <end position="292"/>
    </location>
</feature>
<dbReference type="GO" id="GO:0005730">
    <property type="term" value="C:nucleolus"/>
    <property type="evidence" value="ECO:0007669"/>
    <property type="project" value="TreeGrafter"/>
</dbReference>
<organism evidence="7 8">
    <name type="scientific">Pisolithus microcarpus 441</name>
    <dbReference type="NCBI Taxonomy" id="765257"/>
    <lineage>
        <taxon>Eukaryota</taxon>
        <taxon>Fungi</taxon>
        <taxon>Dikarya</taxon>
        <taxon>Basidiomycota</taxon>
        <taxon>Agaricomycotina</taxon>
        <taxon>Agaricomycetes</taxon>
        <taxon>Agaricomycetidae</taxon>
        <taxon>Boletales</taxon>
        <taxon>Sclerodermatineae</taxon>
        <taxon>Pisolithaceae</taxon>
        <taxon>Pisolithus</taxon>
    </lineage>
</organism>
<proteinExistence type="inferred from homology"/>
<keyword evidence="3" id="KW-0539">Nucleus</keyword>
<dbReference type="OrthoDB" id="444809at2759"/>
<feature type="region of interest" description="Disordered" evidence="4">
    <location>
        <begin position="250"/>
        <end position="292"/>
    </location>
</feature>
<evidence type="ECO:0000256" key="2">
    <source>
        <dbReference type="ARBA" id="ARBA00005904"/>
    </source>
</evidence>
<dbReference type="STRING" id="765257.A0A0C9ZCW4"/>
<feature type="compositionally biased region" description="Polar residues" evidence="4">
    <location>
        <begin position="250"/>
        <end position="267"/>
    </location>
</feature>
<dbReference type="PANTHER" id="PTHR14369">
    <property type="entry name" value="SURFEIT LOCUS PROTEIN 6"/>
    <property type="match status" value="1"/>
</dbReference>
<dbReference type="PANTHER" id="PTHR14369:SF0">
    <property type="entry name" value="SURFEIT LOCUS PROTEIN 6"/>
    <property type="match status" value="1"/>
</dbReference>
<reference evidence="7 8" key="1">
    <citation type="submission" date="2014-04" db="EMBL/GenBank/DDBJ databases">
        <authorList>
            <consortium name="DOE Joint Genome Institute"/>
            <person name="Kuo A."/>
            <person name="Kohler A."/>
            <person name="Costa M.D."/>
            <person name="Nagy L.G."/>
            <person name="Floudas D."/>
            <person name="Copeland A."/>
            <person name="Barry K.W."/>
            <person name="Cichocki N."/>
            <person name="Veneault-Fourrey C."/>
            <person name="LaButti K."/>
            <person name="Lindquist E.A."/>
            <person name="Lipzen A."/>
            <person name="Lundell T."/>
            <person name="Morin E."/>
            <person name="Murat C."/>
            <person name="Sun H."/>
            <person name="Tunlid A."/>
            <person name="Henrissat B."/>
            <person name="Grigoriev I.V."/>
            <person name="Hibbett D.S."/>
            <person name="Martin F."/>
            <person name="Nordberg H.P."/>
            <person name="Cantor M.N."/>
            <person name="Hua S.X."/>
        </authorList>
    </citation>
    <scope>NUCLEOTIDE SEQUENCE [LARGE SCALE GENOMIC DNA]</scope>
    <source>
        <strain evidence="7 8">441</strain>
    </source>
</reference>
<evidence type="ECO:0000259" key="5">
    <source>
        <dbReference type="Pfam" id="PF04935"/>
    </source>
</evidence>
<feature type="compositionally biased region" description="Basic and acidic residues" evidence="4">
    <location>
        <begin position="60"/>
        <end position="81"/>
    </location>
</feature>
<reference evidence="8" key="2">
    <citation type="submission" date="2015-01" db="EMBL/GenBank/DDBJ databases">
        <title>Evolutionary Origins and Diversification of the Mycorrhizal Mutualists.</title>
        <authorList>
            <consortium name="DOE Joint Genome Institute"/>
            <consortium name="Mycorrhizal Genomics Consortium"/>
            <person name="Kohler A."/>
            <person name="Kuo A."/>
            <person name="Nagy L.G."/>
            <person name="Floudas D."/>
            <person name="Copeland A."/>
            <person name="Barry K.W."/>
            <person name="Cichocki N."/>
            <person name="Veneault-Fourrey C."/>
            <person name="LaButti K."/>
            <person name="Lindquist E.A."/>
            <person name="Lipzen A."/>
            <person name="Lundell T."/>
            <person name="Morin E."/>
            <person name="Murat C."/>
            <person name="Riley R."/>
            <person name="Ohm R."/>
            <person name="Sun H."/>
            <person name="Tunlid A."/>
            <person name="Henrissat B."/>
            <person name="Grigoriev I.V."/>
            <person name="Hibbett D.S."/>
            <person name="Martin F."/>
        </authorList>
    </citation>
    <scope>NUCLEOTIDE SEQUENCE [LARGE SCALE GENOMIC DNA]</scope>
    <source>
        <strain evidence="8">441</strain>
    </source>
</reference>
<feature type="region of interest" description="Disordered" evidence="4">
    <location>
        <begin position="35"/>
        <end position="231"/>
    </location>
</feature>
<accession>A0A0C9ZCW4</accession>
<dbReference type="Pfam" id="PF04935">
    <property type="entry name" value="SURF6"/>
    <property type="match status" value="1"/>
</dbReference>
<dbReference type="GO" id="GO:0003677">
    <property type="term" value="F:DNA binding"/>
    <property type="evidence" value="ECO:0007669"/>
    <property type="project" value="TreeGrafter"/>
</dbReference>
<sequence>MPTPADVLRTSIEAHNDTFEALLRLIPPKYYFVKDDDAGGPQTSSKYMKHSKIKKAPKQVVKEASKKARREKLDPANHKSIVDLQNEVATELENSRKTENDDAMQLDAPGEQPSTSTENGEKPTEMVPMRPAESVTVLREKLHARMATLRQGGGGEPSSRDDLLEERRNQRAILREKRRKETKERKKAEKEKSKGKKKDVDAKTNAGSIKEKNQLLVQDSGTSGGVSNRHDAPVTNIAFSAIAGSTSKKVAQLKSSNNPTQALSQLSARKEKLASLPEEKRKSAQERERWSKAEARIEGVKVKDNEALLKKAVKRKEKEKVKSKKKWVERKEQVAAQMAARQKKKADNIAMRNERRNDKRKGKGKAKARPGFEGKSFAKGKGKS</sequence>
<evidence type="ECO:0000256" key="4">
    <source>
        <dbReference type="SAM" id="MobiDB-lite"/>
    </source>
</evidence>
<dbReference type="EMBL" id="KN833697">
    <property type="protein sequence ID" value="KIK27121.1"/>
    <property type="molecule type" value="Genomic_DNA"/>
</dbReference>
<dbReference type="InterPro" id="IPR007019">
    <property type="entry name" value="SURF6"/>
</dbReference>
<evidence type="ECO:0008006" key="9">
    <source>
        <dbReference type="Google" id="ProtNLM"/>
    </source>
</evidence>
<comment type="similarity">
    <text evidence="2">Belongs to the SURF6 family.</text>
</comment>
<feature type="region of interest" description="Disordered" evidence="4">
    <location>
        <begin position="333"/>
        <end position="384"/>
    </location>
</feature>
<dbReference type="GO" id="GO:0042273">
    <property type="term" value="P:ribosomal large subunit biogenesis"/>
    <property type="evidence" value="ECO:0007669"/>
    <property type="project" value="TreeGrafter"/>
</dbReference>
<evidence type="ECO:0000256" key="1">
    <source>
        <dbReference type="ARBA" id="ARBA00004123"/>
    </source>
</evidence>
<feature type="compositionally biased region" description="Basic residues" evidence="4">
    <location>
        <begin position="47"/>
        <end position="57"/>
    </location>
</feature>
<feature type="compositionally biased region" description="Basic and acidic residues" evidence="4">
    <location>
        <begin position="158"/>
        <end position="202"/>
    </location>
</feature>
<dbReference type="Proteomes" id="UP000054018">
    <property type="component" value="Unassembled WGS sequence"/>
</dbReference>
<dbReference type="GO" id="GO:0042274">
    <property type="term" value="P:ribosomal small subunit biogenesis"/>
    <property type="evidence" value="ECO:0007669"/>
    <property type="project" value="TreeGrafter"/>
</dbReference>
<keyword evidence="8" id="KW-1185">Reference proteome</keyword>
<dbReference type="AlphaFoldDB" id="A0A0C9ZCW4"/>
<evidence type="ECO:0000259" key="6">
    <source>
        <dbReference type="Pfam" id="PF15459"/>
    </source>
</evidence>
<dbReference type="GO" id="GO:0003723">
    <property type="term" value="F:RNA binding"/>
    <property type="evidence" value="ECO:0007669"/>
    <property type="project" value="TreeGrafter"/>
</dbReference>